<keyword evidence="2 3" id="KW-0040">ANK repeat</keyword>
<dbReference type="InterPro" id="IPR002110">
    <property type="entry name" value="Ankyrin_rpt"/>
</dbReference>
<dbReference type="GO" id="GO:0085020">
    <property type="term" value="P:protein K6-linked ubiquitination"/>
    <property type="evidence" value="ECO:0007669"/>
    <property type="project" value="TreeGrafter"/>
</dbReference>
<dbReference type="AlphaFoldDB" id="A0A0L0DHD7"/>
<dbReference type="PANTHER" id="PTHR24171:SF8">
    <property type="entry name" value="BRCA1-ASSOCIATED RING DOMAIN PROTEIN 1"/>
    <property type="match status" value="1"/>
</dbReference>
<name>A0A0L0DHD7_THETB</name>
<keyword evidence="6" id="KW-1185">Reference proteome</keyword>
<dbReference type="Proteomes" id="UP000054408">
    <property type="component" value="Unassembled WGS sequence"/>
</dbReference>
<evidence type="ECO:0000256" key="4">
    <source>
        <dbReference type="SAM" id="MobiDB-lite"/>
    </source>
</evidence>
<accession>A0A0L0DHD7</accession>
<sequence>MGEAAGESRGEAGASRDEAVNRCDGPGRSSALVMAAQRNRAVAVRMLLDAGADPHVRNGAGLTPLHVAAWYGAHAAAEALLSGRSPSSMSAKAASLLRASKASSSAAAAAGKDGLDPAETAALRGAAYVDVRAGGSVRVTPLMMAAHQGHDALVHLLLAAGASVDAVADDRARTSLHMAAVRGRHGVAVRLLAAGANPTAVTADGETPADIAFTPQLAALLDAAASQSAVGEEASAPV</sequence>
<keyword evidence="1" id="KW-0677">Repeat</keyword>
<dbReference type="Pfam" id="PF12796">
    <property type="entry name" value="Ank_2"/>
    <property type="match status" value="2"/>
</dbReference>
<dbReference type="eggNOG" id="KOG4177">
    <property type="taxonomic scope" value="Eukaryota"/>
</dbReference>
<dbReference type="InterPro" id="IPR036770">
    <property type="entry name" value="Ankyrin_rpt-contain_sf"/>
</dbReference>
<evidence type="ECO:0000313" key="6">
    <source>
        <dbReference type="Proteomes" id="UP000054408"/>
    </source>
</evidence>
<dbReference type="RefSeq" id="XP_013756692.1">
    <property type="nucleotide sequence ID" value="XM_013901238.1"/>
</dbReference>
<reference evidence="5 6" key="1">
    <citation type="submission" date="2010-05" db="EMBL/GenBank/DDBJ databases">
        <title>The Genome Sequence of Thecamonas trahens ATCC 50062.</title>
        <authorList>
            <consortium name="The Broad Institute Genome Sequencing Platform"/>
            <person name="Russ C."/>
            <person name="Cuomo C."/>
            <person name="Shea T."/>
            <person name="Young S.K."/>
            <person name="Zeng Q."/>
            <person name="Koehrsen M."/>
            <person name="Haas B."/>
            <person name="Borodovsky M."/>
            <person name="Guigo R."/>
            <person name="Alvarado L."/>
            <person name="Berlin A."/>
            <person name="Bochicchio J."/>
            <person name="Borenstein D."/>
            <person name="Chapman S."/>
            <person name="Chen Z."/>
            <person name="Freedman E."/>
            <person name="Gellesch M."/>
            <person name="Goldberg J."/>
            <person name="Griggs A."/>
            <person name="Gujja S."/>
            <person name="Heilman E."/>
            <person name="Heiman D."/>
            <person name="Hepburn T."/>
            <person name="Howarth C."/>
            <person name="Jen D."/>
            <person name="Larson L."/>
            <person name="Mehta T."/>
            <person name="Park D."/>
            <person name="Pearson M."/>
            <person name="Roberts A."/>
            <person name="Saif S."/>
            <person name="Shenoy N."/>
            <person name="Sisk P."/>
            <person name="Stolte C."/>
            <person name="Sykes S."/>
            <person name="Thomson T."/>
            <person name="Walk T."/>
            <person name="White J."/>
            <person name="Yandava C."/>
            <person name="Burger G."/>
            <person name="Gray M.W."/>
            <person name="Holland P.W.H."/>
            <person name="King N."/>
            <person name="Lang F.B.F."/>
            <person name="Roger A.J."/>
            <person name="Ruiz-Trillo I."/>
            <person name="Lander E."/>
            <person name="Nusbaum C."/>
        </authorList>
    </citation>
    <scope>NUCLEOTIDE SEQUENCE [LARGE SCALE GENOMIC DNA]</scope>
    <source>
        <strain evidence="5 6">ATCC 50062</strain>
    </source>
</reference>
<organism evidence="5 6">
    <name type="scientific">Thecamonas trahens ATCC 50062</name>
    <dbReference type="NCBI Taxonomy" id="461836"/>
    <lineage>
        <taxon>Eukaryota</taxon>
        <taxon>Apusozoa</taxon>
        <taxon>Apusomonadida</taxon>
        <taxon>Apusomonadidae</taxon>
        <taxon>Thecamonas</taxon>
    </lineage>
</organism>
<dbReference type="STRING" id="461836.A0A0L0DHD7"/>
<dbReference type="Gene3D" id="1.25.40.20">
    <property type="entry name" value="Ankyrin repeat-containing domain"/>
    <property type="match status" value="2"/>
</dbReference>
<dbReference type="OrthoDB" id="6279784at2759"/>
<evidence type="ECO:0000256" key="1">
    <source>
        <dbReference type="ARBA" id="ARBA00022737"/>
    </source>
</evidence>
<evidence type="ECO:0000313" key="5">
    <source>
        <dbReference type="EMBL" id="KNC50723.1"/>
    </source>
</evidence>
<feature type="repeat" description="ANK" evidence="3">
    <location>
        <begin position="27"/>
        <end position="59"/>
    </location>
</feature>
<proteinExistence type="predicted"/>
<dbReference type="PROSITE" id="PS50297">
    <property type="entry name" value="ANK_REP_REGION"/>
    <property type="match status" value="2"/>
</dbReference>
<dbReference type="EMBL" id="GL349462">
    <property type="protein sequence ID" value="KNC50723.1"/>
    <property type="molecule type" value="Genomic_DNA"/>
</dbReference>
<dbReference type="SMART" id="SM00248">
    <property type="entry name" value="ANK"/>
    <property type="match status" value="4"/>
</dbReference>
<dbReference type="GO" id="GO:0004842">
    <property type="term" value="F:ubiquitin-protein transferase activity"/>
    <property type="evidence" value="ECO:0007669"/>
    <property type="project" value="TreeGrafter"/>
</dbReference>
<protein>
    <submittedName>
        <fullName evidence="5">Uncharacterized protein</fullName>
    </submittedName>
</protein>
<evidence type="ECO:0000256" key="3">
    <source>
        <dbReference type="PROSITE-ProRule" id="PRU00023"/>
    </source>
</evidence>
<dbReference type="OMA" id="TILMQHD"/>
<feature type="region of interest" description="Disordered" evidence="4">
    <location>
        <begin position="1"/>
        <end position="27"/>
    </location>
</feature>
<dbReference type="PROSITE" id="PS50088">
    <property type="entry name" value="ANK_REPEAT"/>
    <property type="match status" value="3"/>
</dbReference>
<dbReference type="PANTHER" id="PTHR24171">
    <property type="entry name" value="ANKYRIN REPEAT DOMAIN-CONTAINING PROTEIN 39-RELATED"/>
    <property type="match status" value="1"/>
</dbReference>
<feature type="repeat" description="ANK" evidence="3">
    <location>
        <begin position="137"/>
        <end position="169"/>
    </location>
</feature>
<feature type="compositionally biased region" description="Basic and acidic residues" evidence="4">
    <location>
        <begin position="1"/>
        <end position="21"/>
    </location>
</feature>
<gene>
    <name evidence="5" type="ORF">AMSG_06612</name>
</gene>
<evidence type="ECO:0000256" key="2">
    <source>
        <dbReference type="ARBA" id="ARBA00023043"/>
    </source>
</evidence>
<dbReference type="PRINTS" id="PR01415">
    <property type="entry name" value="ANKYRIN"/>
</dbReference>
<dbReference type="GeneID" id="25565730"/>
<feature type="repeat" description="ANK" evidence="3">
    <location>
        <begin position="171"/>
        <end position="203"/>
    </location>
</feature>
<dbReference type="SUPFAM" id="SSF48403">
    <property type="entry name" value="Ankyrin repeat"/>
    <property type="match status" value="1"/>
</dbReference>